<dbReference type="EMBL" id="CACTIH010002135">
    <property type="protein sequence ID" value="CAA2973960.1"/>
    <property type="molecule type" value="Genomic_DNA"/>
</dbReference>
<proteinExistence type="predicted"/>
<evidence type="ECO:0008006" key="3">
    <source>
        <dbReference type="Google" id="ProtNLM"/>
    </source>
</evidence>
<keyword evidence="2" id="KW-1185">Reference proteome</keyword>
<sequence>MSSTTSEKPPASATQNPKKWRFTWEAQSHSSTLRLLLYNSTATCSSSQFTDLKVNLLAQQSLLIVSFFETEARIEVSLRVPIPRVLIDAESPVHFKAFDDHIEVKVVLLLPPDHPLVSEFDSMLDSLNNGVGLDERSPLSMDSDIKKLSAMQVVHFYCRNCTTKLTKDLRKFEEMPSVNWREVSDNWFGACCCSFGGVSEKLVTRYAKSYMCAPGVVLLSATSVLLCKDDLLGCEFPDVKVRQDYGSELNSTSDSCLSISALEDEGRGQTVFFENHEKGTNGIHGIVDSLCAGENNLASNLKSERLKPGGADDCLSCTFHALHTETNKAPVIKMCTDSEIHVGNCDTQCCSLDRSETFSKEQTVGTKVELLEIQKIFLNGHLGSGFMERSSSLSQDIQWIEFSCPQCSCLIGAYPCFEDNVPLDGGIRLFKCNISTCLPVGGSNDKFRNYTLERMFTSQLLESAKDELSFRTIVRNLQFKSAVLQIVLLNPNSWCCTGYCLLPLESAGKIVLHPTVKVLFTASSHGDEFDTGMLEEWIRKNQADEVYMFPSQIKELITNLDLANSLSPPSYKLLQGLFLSSLRR</sequence>
<dbReference type="Gramene" id="OE9A121631T1">
    <property type="protein sequence ID" value="OE9A121631C1"/>
    <property type="gene ID" value="OE9A121631"/>
</dbReference>
<dbReference type="GO" id="GO:0043161">
    <property type="term" value="P:proteasome-mediated ubiquitin-dependent protein catabolic process"/>
    <property type="evidence" value="ECO:0007669"/>
    <property type="project" value="TreeGrafter"/>
</dbReference>
<dbReference type="GO" id="GO:0051865">
    <property type="term" value="P:protein autoubiquitination"/>
    <property type="evidence" value="ECO:0007669"/>
    <property type="project" value="TreeGrafter"/>
</dbReference>
<dbReference type="GO" id="GO:0030332">
    <property type="term" value="F:cyclin binding"/>
    <property type="evidence" value="ECO:0007669"/>
    <property type="project" value="TreeGrafter"/>
</dbReference>
<dbReference type="AlphaFoldDB" id="A0A8S0R4U8"/>
<dbReference type="GO" id="GO:0031624">
    <property type="term" value="F:ubiquitin conjugating enzyme binding"/>
    <property type="evidence" value="ECO:0007669"/>
    <property type="project" value="TreeGrafter"/>
</dbReference>
<dbReference type="GO" id="GO:0006513">
    <property type="term" value="P:protein monoubiquitination"/>
    <property type="evidence" value="ECO:0007669"/>
    <property type="project" value="TreeGrafter"/>
</dbReference>
<dbReference type="GO" id="GO:0000209">
    <property type="term" value="P:protein polyubiquitination"/>
    <property type="evidence" value="ECO:0007669"/>
    <property type="project" value="TreeGrafter"/>
</dbReference>
<evidence type="ECO:0000313" key="2">
    <source>
        <dbReference type="Proteomes" id="UP000594638"/>
    </source>
</evidence>
<comment type="caution">
    <text evidence="1">The sequence shown here is derived from an EMBL/GenBank/DDBJ whole genome shotgun (WGS) entry which is preliminary data.</text>
</comment>
<dbReference type="Pfam" id="PF09814">
    <property type="entry name" value="HECT_2"/>
    <property type="match status" value="2"/>
</dbReference>
<reference evidence="1 2" key="1">
    <citation type="submission" date="2019-12" db="EMBL/GenBank/DDBJ databases">
        <authorList>
            <person name="Alioto T."/>
            <person name="Alioto T."/>
            <person name="Gomez Garrido J."/>
        </authorList>
    </citation>
    <scope>NUCLEOTIDE SEQUENCE [LARGE SCALE GENOMIC DNA]</scope>
</reference>
<gene>
    <name evidence="1" type="ORF">OLEA9_A121631</name>
</gene>
<dbReference type="GO" id="GO:0005829">
    <property type="term" value="C:cytosol"/>
    <property type="evidence" value="ECO:0007669"/>
    <property type="project" value="TreeGrafter"/>
</dbReference>
<organism evidence="1 2">
    <name type="scientific">Olea europaea subsp. europaea</name>
    <dbReference type="NCBI Taxonomy" id="158383"/>
    <lineage>
        <taxon>Eukaryota</taxon>
        <taxon>Viridiplantae</taxon>
        <taxon>Streptophyta</taxon>
        <taxon>Embryophyta</taxon>
        <taxon>Tracheophyta</taxon>
        <taxon>Spermatophyta</taxon>
        <taxon>Magnoliopsida</taxon>
        <taxon>eudicotyledons</taxon>
        <taxon>Gunneridae</taxon>
        <taxon>Pentapetalae</taxon>
        <taxon>asterids</taxon>
        <taxon>lamiids</taxon>
        <taxon>Lamiales</taxon>
        <taxon>Oleaceae</taxon>
        <taxon>Oleeae</taxon>
        <taxon>Olea</taxon>
    </lineage>
</organism>
<accession>A0A8S0R4U8</accession>
<dbReference type="GO" id="GO:0000151">
    <property type="term" value="C:ubiquitin ligase complex"/>
    <property type="evidence" value="ECO:0007669"/>
    <property type="project" value="TreeGrafter"/>
</dbReference>
<protein>
    <recommendedName>
        <fullName evidence="3">Ubiquitin-conjugating enzyme E2-binding protein</fullName>
    </recommendedName>
</protein>
<name>A0A8S0R4U8_OLEEU</name>
<dbReference type="InterPro" id="IPR019193">
    <property type="entry name" value="UBQ-conj_enz_E2-bd_prot"/>
</dbReference>
<dbReference type="GO" id="GO:0061630">
    <property type="term" value="F:ubiquitin protein ligase activity"/>
    <property type="evidence" value="ECO:0007669"/>
    <property type="project" value="TreeGrafter"/>
</dbReference>
<dbReference type="OrthoDB" id="781818at2759"/>
<dbReference type="GO" id="GO:0005634">
    <property type="term" value="C:nucleus"/>
    <property type="evidence" value="ECO:0007669"/>
    <property type="project" value="TreeGrafter"/>
</dbReference>
<evidence type="ECO:0000313" key="1">
    <source>
        <dbReference type="EMBL" id="CAA2973960.1"/>
    </source>
</evidence>
<dbReference type="PANTHER" id="PTHR31531">
    <property type="entry name" value="E3 UBIQUITIN-PROTEIN LIGASE E3D FAMILY MEMBER"/>
    <property type="match status" value="1"/>
</dbReference>
<dbReference type="Proteomes" id="UP000594638">
    <property type="component" value="Unassembled WGS sequence"/>
</dbReference>
<dbReference type="PANTHER" id="PTHR31531:SF2">
    <property type="entry name" value="E3 UBIQUITIN-PROTEIN LIGASE E3D"/>
    <property type="match status" value="1"/>
</dbReference>